<evidence type="ECO:0000313" key="1">
    <source>
        <dbReference type="EMBL" id="CAD7014563.1"/>
    </source>
</evidence>
<name>A0A811VKC1_CERCA</name>
<protein>
    <submittedName>
        <fullName evidence="1">(Mediterranean fruit fly) hypothetical protein</fullName>
    </submittedName>
</protein>
<evidence type="ECO:0000313" key="2">
    <source>
        <dbReference type="Proteomes" id="UP000606786"/>
    </source>
</evidence>
<gene>
    <name evidence="1" type="ORF">CCAP1982_LOCUS22562</name>
</gene>
<comment type="caution">
    <text evidence="1">The sequence shown here is derived from an EMBL/GenBank/DDBJ whole genome shotgun (WGS) entry which is preliminary data.</text>
</comment>
<dbReference type="Proteomes" id="UP000606786">
    <property type="component" value="Unassembled WGS sequence"/>
</dbReference>
<dbReference type="EMBL" id="CAJHJT010000056">
    <property type="protein sequence ID" value="CAD7014563.1"/>
    <property type="molecule type" value="Genomic_DNA"/>
</dbReference>
<accession>A0A811VKC1</accession>
<reference evidence="1" key="1">
    <citation type="submission" date="2020-11" db="EMBL/GenBank/DDBJ databases">
        <authorList>
            <person name="Whitehead M."/>
        </authorList>
    </citation>
    <scope>NUCLEOTIDE SEQUENCE</scope>
    <source>
        <strain evidence="1">EGII</strain>
    </source>
</reference>
<proteinExistence type="predicted"/>
<keyword evidence="2" id="KW-1185">Reference proteome</keyword>
<organism evidence="1 2">
    <name type="scientific">Ceratitis capitata</name>
    <name type="common">Mediterranean fruit fly</name>
    <name type="synonym">Tephritis capitata</name>
    <dbReference type="NCBI Taxonomy" id="7213"/>
    <lineage>
        <taxon>Eukaryota</taxon>
        <taxon>Metazoa</taxon>
        <taxon>Ecdysozoa</taxon>
        <taxon>Arthropoda</taxon>
        <taxon>Hexapoda</taxon>
        <taxon>Insecta</taxon>
        <taxon>Pterygota</taxon>
        <taxon>Neoptera</taxon>
        <taxon>Endopterygota</taxon>
        <taxon>Diptera</taxon>
        <taxon>Brachycera</taxon>
        <taxon>Muscomorpha</taxon>
        <taxon>Tephritoidea</taxon>
        <taxon>Tephritidae</taxon>
        <taxon>Ceratitis</taxon>
        <taxon>Ceratitis</taxon>
    </lineage>
</organism>
<dbReference type="AlphaFoldDB" id="A0A811VKC1"/>
<sequence>MNIEKNVQKCHAYPAETAGYKQQQLPMVAVNALSSASTAGFAGGPVAIGECHLQHAALVLCGARRHLTSDAQFFVVVCVFVS</sequence>